<feature type="region of interest" description="Disordered" evidence="1">
    <location>
        <begin position="1"/>
        <end position="35"/>
    </location>
</feature>
<name>A0A4U6UIA8_SETVI</name>
<keyword evidence="3" id="KW-1185">Reference proteome</keyword>
<proteinExistence type="predicted"/>
<dbReference type="Gramene" id="TKW14444">
    <property type="protein sequence ID" value="TKW14444"/>
    <property type="gene ID" value="SEVIR_5G168800v2"/>
</dbReference>
<evidence type="ECO:0000313" key="3">
    <source>
        <dbReference type="Proteomes" id="UP000298652"/>
    </source>
</evidence>
<accession>A0A4U6UIA8</accession>
<reference evidence="2" key="1">
    <citation type="submission" date="2019-03" db="EMBL/GenBank/DDBJ databases">
        <title>WGS assembly of Setaria viridis.</title>
        <authorList>
            <person name="Huang P."/>
            <person name="Jenkins J."/>
            <person name="Grimwood J."/>
            <person name="Barry K."/>
            <person name="Healey A."/>
            <person name="Mamidi S."/>
            <person name="Sreedasyam A."/>
            <person name="Shu S."/>
            <person name="Feldman M."/>
            <person name="Wu J."/>
            <person name="Yu Y."/>
            <person name="Chen C."/>
            <person name="Johnson J."/>
            <person name="Rokhsar D."/>
            <person name="Baxter I."/>
            <person name="Schmutz J."/>
            <person name="Brutnell T."/>
            <person name="Kellogg E."/>
        </authorList>
    </citation>
    <scope>NUCLEOTIDE SEQUENCE [LARGE SCALE GENOMIC DNA]</scope>
</reference>
<feature type="compositionally biased region" description="Gly residues" evidence="1">
    <location>
        <begin position="20"/>
        <end position="30"/>
    </location>
</feature>
<dbReference type="AlphaFoldDB" id="A0A4U6UIA8"/>
<evidence type="ECO:0000256" key="1">
    <source>
        <dbReference type="SAM" id="MobiDB-lite"/>
    </source>
</evidence>
<protein>
    <submittedName>
        <fullName evidence="2">Uncharacterized protein</fullName>
    </submittedName>
</protein>
<dbReference type="Proteomes" id="UP000298652">
    <property type="component" value="Chromosome 5"/>
</dbReference>
<sequence length="120" mass="12802">MVSGSSFPHGGGDRGDGRRSGGSRGGGKGHFGYDDTPASLPGLQFHGPFDLAFGNRSRGTISNIAILMVSIAAWGSTTPSRVTVDMTVVEACLEKLKDDGYFVPYFHIFELDGSRRETTM</sequence>
<dbReference type="EMBL" id="CM016556">
    <property type="protein sequence ID" value="TKW14444.1"/>
    <property type="molecule type" value="Genomic_DNA"/>
</dbReference>
<gene>
    <name evidence="2" type="ORF">SEVIR_5G168800v2</name>
</gene>
<organism evidence="2 3">
    <name type="scientific">Setaria viridis</name>
    <name type="common">Green bristlegrass</name>
    <name type="synonym">Setaria italica subsp. viridis</name>
    <dbReference type="NCBI Taxonomy" id="4556"/>
    <lineage>
        <taxon>Eukaryota</taxon>
        <taxon>Viridiplantae</taxon>
        <taxon>Streptophyta</taxon>
        <taxon>Embryophyta</taxon>
        <taxon>Tracheophyta</taxon>
        <taxon>Spermatophyta</taxon>
        <taxon>Magnoliopsida</taxon>
        <taxon>Liliopsida</taxon>
        <taxon>Poales</taxon>
        <taxon>Poaceae</taxon>
        <taxon>PACMAD clade</taxon>
        <taxon>Panicoideae</taxon>
        <taxon>Panicodae</taxon>
        <taxon>Paniceae</taxon>
        <taxon>Cenchrinae</taxon>
        <taxon>Setaria</taxon>
    </lineage>
</organism>
<evidence type="ECO:0000313" key="2">
    <source>
        <dbReference type="EMBL" id="TKW14444.1"/>
    </source>
</evidence>